<dbReference type="InterPro" id="IPR052905">
    <property type="entry name" value="LD-transpeptidase_YkuD-like"/>
</dbReference>
<dbReference type="PROSITE" id="PS52029">
    <property type="entry name" value="LD_TPASE"/>
    <property type="match status" value="1"/>
</dbReference>
<dbReference type="Pfam" id="PF20142">
    <property type="entry name" value="Scaffold"/>
    <property type="match status" value="1"/>
</dbReference>
<dbReference type="Proteomes" id="UP001199044">
    <property type="component" value="Unassembled WGS sequence"/>
</dbReference>
<evidence type="ECO:0000256" key="6">
    <source>
        <dbReference type="ARBA" id="ARBA00023316"/>
    </source>
</evidence>
<comment type="caution">
    <text evidence="10">The sequence shown here is derived from an EMBL/GenBank/DDBJ whole genome shotgun (WGS) entry which is preliminary data.</text>
</comment>
<dbReference type="Gene3D" id="1.10.101.10">
    <property type="entry name" value="PGBD-like superfamily/PGBD"/>
    <property type="match status" value="1"/>
</dbReference>
<name>A0ABS7YLI6_9VIBR</name>
<evidence type="ECO:0000313" key="11">
    <source>
        <dbReference type="Proteomes" id="UP001199044"/>
    </source>
</evidence>
<keyword evidence="6 7" id="KW-0961">Cell wall biogenesis/degradation</keyword>
<evidence type="ECO:0000256" key="2">
    <source>
        <dbReference type="ARBA" id="ARBA00005992"/>
    </source>
</evidence>
<feature type="active site" description="Proton donor/acceptor" evidence="7">
    <location>
        <position position="428"/>
    </location>
</feature>
<feature type="domain" description="L,D-TPase catalytic" evidence="9">
    <location>
        <begin position="294"/>
        <end position="468"/>
    </location>
</feature>
<dbReference type="Pfam" id="PF03734">
    <property type="entry name" value="YkuD"/>
    <property type="match status" value="1"/>
</dbReference>
<dbReference type="InterPro" id="IPR045380">
    <property type="entry name" value="LD_TPept_scaffold_dom"/>
</dbReference>
<dbReference type="Gene3D" id="2.40.440.10">
    <property type="entry name" value="L,D-transpeptidase catalytic domain-like"/>
    <property type="match status" value="1"/>
</dbReference>
<gene>
    <name evidence="10" type="ORF">LDJ79_04295</name>
</gene>
<reference evidence="11" key="1">
    <citation type="submission" date="2023-07" db="EMBL/GenBank/DDBJ databases">
        <title>Molecular identification of indigenous halophilic bacteria isolated from red sea cost, biodegradation of synthetic dyes and assessment of degraded metabolite toxicity.</title>
        <authorList>
            <person name="Chaieb K."/>
            <person name="Altayb H.N."/>
        </authorList>
    </citation>
    <scope>NUCLEOTIDE SEQUENCE [LARGE SCALE GENOMIC DNA]</scope>
    <source>
        <strain evidence="11">K20</strain>
    </source>
</reference>
<comment type="similarity">
    <text evidence="2">Belongs to the YkuD family.</text>
</comment>
<evidence type="ECO:0000313" key="10">
    <source>
        <dbReference type="EMBL" id="MCA2015319.1"/>
    </source>
</evidence>
<dbReference type="RefSeq" id="WP_225249715.1">
    <property type="nucleotide sequence ID" value="NZ_JAIWIU010000025.1"/>
</dbReference>
<evidence type="ECO:0000256" key="4">
    <source>
        <dbReference type="ARBA" id="ARBA00022960"/>
    </source>
</evidence>
<sequence>MKLRFLCWMVFLFVLGSRHVGAQSLQSFVDRSWIVEKSPVTFFIQYPAQLEQIYAKNNYRRLWYDLNSGLALEHQLELIKYAGISPLFDRQLRYLTLYRERKSWYEYDLLATDTLLMFLSYAEQAPQEGMTWFFKLKLNHRLSAPSKEAMFNLEMAFELHTIIDLINEYAPRDKSYFQLVKAYDFLGSIADASLPLYQPNTVITPGNTLPDRRTLITRLALVNIDTTRINPEGDYYDDSLVTAVQRFQHMHGMKADGVIGATTLRWLNMTIADRRRLLALNAERMRLWPRQEQASIVVNVPEYKMTYWFEGDRVFQSPVIVGRRSRPTPLITTRLDSLVFNPVWNVPHRIMVEDILPLAIEKPDYLKRHNIEVVKQWRDTEVIAPETIDWQAMNPYRFPYKMRQSAGENNALGLYKFNTPNRRAIYLHDTPHKELFDNTVRAYSSGCVRVQDARGFAQLLMKTPGLTTEPTGEDEASSNFSVALKQRIPVRMIYQTVWYEQGELHYRADIYRYDRLKRKGR</sequence>
<protein>
    <submittedName>
        <fullName evidence="10">L,D-transpeptidase family protein</fullName>
    </submittedName>
</protein>
<dbReference type="InterPro" id="IPR036365">
    <property type="entry name" value="PGBD-like_sf"/>
</dbReference>
<dbReference type="CDD" id="cd16913">
    <property type="entry name" value="YkuD_like"/>
    <property type="match status" value="1"/>
</dbReference>
<evidence type="ECO:0000256" key="3">
    <source>
        <dbReference type="ARBA" id="ARBA00022679"/>
    </source>
</evidence>
<evidence type="ECO:0000256" key="1">
    <source>
        <dbReference type="ARBA" id="ARBA00004752"/>
    </source>
</evidence>
<evidence type="ECO:0000256" key="8">
    <source>
        <dbReference type="SAM" id="SignalP"/>
    </source>
</evidence>
<feature type="signal peptide" evidence="8">
    <location>
        <begin position="1"/>
        <end position="22"/>
    </location>
</feature>
<dbReference type="SUPFAM" id="SSF47090">
    <property type="entry name" value="PGBD-like"/>
    <property type="match status" value="1"/>
</dbReference>
<dbReference type="InterPro" id="IPR038063">
    <property type="entry name" value="Transpep_catalytic_dom"/>
</dbReference>
<keyword evidence="8" id="KW-0732">Signal</keyword>
<dbReference type="InterPro" id="IPR036366">
    <property type="entry name" value="PGBDSf"/>
</dbReference>
<dbReference type="PANTHER" id="PTHR41533">
    <property type="entry name" value="L,D-TRANSPEPTIDASE HI_1667-RELATED"/>
    <property type="match status" value="1"/>
</dbReference>
<dbReference type="EMBL" id="JAIWIU010000025">
    <property type="protein sequence ID" value="MCA2015319.1"/>
    <property type="molecule type" value="Genomic_DNA"/>
</dbReference>
<dbReference type="InterPro" id="IPR005490">
    <property type="entry name" value="LD_TPept_cat_dom"/>
</dbReference>
<keyword evidence="3" id="KW-0808">Transferase</keyword>
<evidence type="ECO:0000259" key="9">
    <source>
        <dbReference type="PROSITE" id="PS52029"/>
    </source>
</evidence>
<dbReference type="InterPro" id="IPR002477">
    <property type="entry name" value="Peptidoglycan-bd-like"/>
</dbReference>
<evidence type="ECO:0000256" key="5">
    <source>
        <dbReference type="ARBA" id="ARBA00022984"/>
    </source>
</evidence>
<dbReference type="Pfam" id="PF01471">
    <property type="entry name" value="PG_binding_1"/>
    <property type="match status" value="1"/>
</dbReference>
<proteinExistence type="inferred from homology"/>
<accession>A0ABS7YLI6</accession>
<comment type="pathway">
    <text evidence="1 7">Cell wall biogenesis; peptidoglycan biosynthesis.</text>
</comment>
<dbReference type="PANTHER" id="PTHR41533:SF1">
    <property type="entry name" value="L,D-TRANSPEPTIDASE YCBB-RELATED"/>
    <property type="match status" value="1"/>
</dbReference>
<feature type="active site" description="Nucleophile" evidence="7">
    <location>
        <position position="447"/>
    </location>
</feature>
<keyword evidence="4 7" id="KW-0133">Cell shape</keyword>
<feature type="chain" id="PRO_5046308676" evidence="8">
    <location>
        <begin position="23"/>
        <end position="521"/>
    </location>
</feature>
<keyword evidence="5 7" id="KW-0573">Peptidoglycan synthesis</keyword>
<keyword evidence="11" id="KW-1185">Reference proteome</keyword>
<organism evidence="10 11">
    <name type="scientific">Vibrio tritonius</name>
    <dbReference type="NCBI Taxonomy" id="1435069"/>
    <lineage>
        <taxon>Bacteria</taxon>
        <taxon>Pseudomonadati</taxon>
        <taxon>Pseudomonadota</taxon>
        <taxon>Gammaproteobacteria</taxon>
        <taxon>Vibrionales</taxon>
        <taxon>Vibrionaceae</taxon>
        <taxon>Vibrio</taxon>
    </lineage>
</organism>
<evidence type="ECO:0000256" key="7">
    <source>
        <dbReference type="PROSITE-ProRule" id="PRU01373"/>
    </source>
</evidence>
<dbReference type="SUPFAM" id="SSF141523">
    <property type="entry name" value="L,D-transpeptidase catalytic domain-like"/>
    <property type="match status" value="1"/>
</dbReference>